<name>A0ABT7VMS3_9LACO</name>
<organism evidence="1 2">
    <name type="scientific">Limosilactobacillus panis</name>
    <dbReference type="NCBI Taxonomy" id="47493"/>
    <lineage>
        <taxon>Bacteria</taxon>
        <taxon>Bacillati</taxon>
        <taxon>Bacillota</taxon>
        <taxon>Bacilli</taxon>
        <taxon>Lactobacillales</taxon>
        <taxon>Lactobacillaceae</taxon>
        <taxon>Limosilactobacillus</taxon>
    </lineage>
</organism>
<sequence>MTSVWPDYMNGLSGDPTTAKEKPLIVVGTLLATGGTVWVSGNRPANVFPTASKR</sequence>
<comment type="caution">
    <text evidence="1">The sequence shown here is derived from an EMBL/GenBank/DDBJ whole genome shotgun (WGS) entry which is preliminary data.</text>
</comment>
<reference evidence="2" key="1">
    <citation type="submission" date="2023-06" db="EMBL/GenBank/DDBJ databases">
        <title>Identification and characterization of horizontal gene transfer across gut microbiota members of farm animals based on homology search.</title>
        <authorList>
            <person name="Zeman M."/>
            <person name="Kubasova T."/>
            <person name="Jahodarova E."/>
            <person name="Nykrynova M."/>
            <person name="Rychlik I."/>
        </authorList>
    </citation>
    <scope>NUCLEOTIDE SEQUENCE [LARGE SCALE GENOMIC DNA]</scope>
    <source>
        <strain evidence="2">105_WCHN</strain>
    </source>
</reference>
<evidence type="ECO:0000313" key="1">
    <source>
        <dbReference type="EMBL" id="MDM8334032.1"/>
    </source>
</evidence>
<protein>
    <submittedName>
        <fullName evidence="1">Uncharacterized protein</fullName>
    </submittedName>
</protein>
<keyword evidence="2" id="KW-1185">Reference proteome</keyword>
<evidence type="ECO:0000313" key="2">
    <source>
        <dbReference type="Proteomes" id="UP001529423"/>
    </source>
</evidence>
<dbReference type="EMBL" id="JAUDEO010000026">
    <property type="protein sequence ID" value="MDM8334032.1"/>
    <property type="molecule type" value="Genomic_DNA"/>
</dbReference>
<accession>A0ABT7VMS3</accession>
<dbReference type="Proteomes" id="UP001529423">
    <property type="component" value="Unassembled WGS sequence"/>
</dbReference>
<reference evidence="1 2" key="2">
    <citation type="submission" date="2023-06" db="EMBL/GenBank/DDBJ databases">
        <title>Identification and characterization of horizontal gene transfer across gut microbiota members of farm animals based on homology search.</title>
        <authorList>
            <person name="Schwarzerova J."/>
            <person name="Nykrynova M."/>
            <person name="Jureckova K."/>
            <person name="Cejkova D."/>
            <person name="Rychlik I."/>
        </authorList>
    </citation>
    <scope>NUCLEOTIDE SEQUENCE [LARGE SCALE GENOMIC DNA]</scope>
    <source>
        <strain evidence="1 2">105_WCHN</strain>
    </source>
</reference>
<proteinExistence type="predicted"/>
<gene>
    <name evidence="1" type="ORF">QUW46_05545</name>
</gene>
<reference evidence="1 2" key="3">
    <citation type="submission" date="2023-06" db="EMBL/GenBank/DDBJ databases">
        <authorList>
            <person name="Zeman M."/>
            <person name="Kubasova T."/>
            <person name="Jahodarova E."/>
            <person name="Nykrynova M."/>
            <person name="Rychlik I."/>
        </authorList>
    </citation>
    <scope>NUCLEOTIDE SEQUENCE [LARGE SCALE GENOMIC DNA]</scope>
    <source>
        <strain evidence="1 2">105_WCHN</strain>
    </source>
</reference>